<dbReference type="AlphaFoldDB" id="A0A8H8UHD2"/>
<dbReference type="OrthoDB" id="5985073at2759"/>
<dbReference type="InterPro" id="IPR002889">
    <property type="entry name" value="WSC_carb-bd"/>
</dbReference>
<dbReference type="Proteomes" id="UP000443090">
    <property type="component" value="Unassembled WGS sequence"/>
</dbReference>
<evidence type="ECO:0000259" key="4">
    <source>
        <dbReference type="PROSITE" id="PS50873"/>
    </source>
</evidence>
<dbReference type="GO" id="GO:0020037">
    <property type="term" value="F:heme binding"/>
    <property type="evidence" value="ECO:0007669"/>
    <property type="project" value="InterPro"/>
</dbReference>
<dbReference type="InterPro" id="IPR002016">
    <property type="entry name" value="Haem_peroxidase"/>
</dbReference>
<feature type="signal peptide" evidence="3">
    <location>
        <begin position="1"/>
        <end position="19"/>
    </location>
</feature>
<gene>
    <name evidence="6" type="ORF">LOCC1_G001119</name>
</gene>
<accession>A0A8H8UHD2</accession>
<keyword evidence="3" id="KW-0732">Signal</keyword>
<keyword evidence="1" id="KW-0677">Repeat</keyword>
<sequence>MKLSSLLACAVVFSGLGQAIPTWPSSIDELEDVMFLNTGYKSRGFSSHITPCEFSEFGAGRQTAAEWLRIGFHDMSTTNVFFTPHGGIDASIAFELDDGENIGAGFNTSLTTYSGFFNSRLPISDMIALGVYASVRGCGGPIIPMRGGRVDATAAGPAGVPQPQNGQGIFKNQFTRMGFNVTDMIQMTACGHTLGGVHAGDFNNIVTPGVSPNDFQLFDTTTSFDNDIAVQYINGSNSDALAVGPSVASGRNSDVAVFTADNNVTLKAMTNAATFNSMCTSILQRMIETVDPAVVLSDVIQPYEVKPSGIQLTLLSGGTQIQLSGDIRVRTTTRSVSSVAVVYKDRNGAGSTSITTLSSGTANGFDDSFSFYGFSSNLPTDSSISSFTVAVAYTTGATQTYDNNGNGFPIQDLVIVQSPQSCQRNGNLTVVAAVRGTTTAPSLTVEQKVARPSGTPIPSLVNATVAMVAGASFGPYTLYSTSYTINSTAGTKYGVSSGAFADTFKNAADLGTTCAPFGSTAPNSTSSSSSMASTTSSSSISKSSSATSTPTLAVKPTVGTYSFQGCYTEGTGVRALAGTSFYNYTDMSLEMCSSNCAGFAYWGVEYGGECYCGNSLDATSTLAAIGDCSFTCPGSDVEYCGAGNRLELYKLTSQVSSSSSSSGGGSSSSSASITSSILTTTSSTSSSTATTPTLHIVTSAGLYNYMGCFTEGNGVRALAAASYPGDSNTIEACTAACSPYMYAGAEYGRECYCADSFGAGSAIAPDGDCSMTCAGNQYEYCGAGNRLSVYVRNGTEQQ</sequence>
<dbReference type="PROSITE" id="PS50873">
    <property type="entry name" value="PEROXIDASE_4"/>
    <property type="match status" value="1"/>
</dbReference>
<proteinExistence type="inferred from homology"/>
<evidence type="ECO:0000256" key="2">
    <source>
        <dbReference type="RuleBase" id="RU004241"/>
    </source>
</evidence>
<dbReference type="Pfam" id="PF01822">
    <property type="entry name" value="WSC"/>
    <property type="match status" value="2"/>
</dbReference>
<name>A0A8H8UHD2_9HELO</name>
<evidence type="ECO:0000256" key="3">
    <source>
        <dbReference type="SAM" id="SignalP"/>
    </source>
</evidence>
<dbReference type="Pfam" id="PF00141">
    <property type="entry name" value="peroxidase"/>
    <property type="match status" value="1"/>
</dbReference>
<protein>
    <submittedName>
        <fullName evidence="6">WSC domain-containing protein</fullName>
    </submittedName>
</protein>
<dbReference type="PANTHER" id="PTHR45964:SF5">
    <property type="entry name" value="WSCD FAMILY MEMBER CG9164"/>
    <property type="match status" value="1"/>
</dbReference>
<dbReference type="InterPro" id="IPR010255">
    <property type="entry name" value="Haem_peroxidase_sf"/>
</dbReference>
<feature type="chain" id="PRO_5034536667" evidence="3">
    <location>
        <begin position="20"/>
        <end position="798"/>
    </location>
</feature>
<feature type="domain" description="WSC" evidence="5">
    <location>
        <begin position="702"/>
        <end position="793"/>
    </location>
</feature>
<keyword evidence="7" id="KW-1185">Reference proteome</keyword>
<dbReference type="SUPFAM" id="SSF48113">
    <property type="entry name" value="Heme-dependent peroxidases"/>
    <property type="match status" value="1"/>
</dbReference>
<dbReference type="GO" id="GO:0004601">
    <property type="term" value="F:peroxidase activity"/>
    <property type="evidence" value="ECO:0007669"/>
    <property type="project" value="InterPro"/>
</dbReference>
<dbReference type="GO" id="GO:0006979">
    <property type="term" value="P:response to oxidative stress"/>
    <property type="evidence" value="ECO:0007669"/>
    <property type="project" value="InterPro"/>
</dbReference>
<feature type="domain" description="WSC" evidence="5">
    <location>
        <begin position="560"/>
        <end position="652"/>
    </location>
</feature>
<dbReference type="EMBL" id="QGMI01000041">
    <property type="protein sequence ID" value="TVY48617.1"/>
    <property type="molecule type" value="Genomic_DNA"/>
</dbReference>
<evidence type="ECO:0000256" key="1">
    <source>
        <dbReference type="ARBA" id="ARBA00022737"/>
    </source>
</evidence>
<evidence type="ECO:0000313" key="6">
    <source>
        <dbReference type="EMBL" id="TVY48617.1"/>
    </source>
</evidence>
<comment type="caution">
    <text evidence="6">The sequence shown here is derived from an EMBL/GenBank/DDBJ whole genome shotgun (WGS) entry which is preliminary data.</text>
</comment>
<dbReference type="PANTHER" id="PTHR45964">
    <property type="entry name" value="WSCD FAMILY MEMBER CG9164"/>
    <property type="match status" value="1"/>
</dbReference>
<reference evidence="6 7" key="1">
    <citation type="submission" date="2018-05" db="EMBL/GenBank/DDBJ databases">
        <title>Genome sequencing and assembly of the regulated plant pathogen Lachnellula willkommii and related sister species for the development of diagnostic species identification markers.</title>
        <authorList>
            <person name="Giroux E."/>
            <person name="Bilodeau G."/>
        </authorList>
    </citation>
    <scope>NUCLEOTIDE SEQUENCE [LARGE SCALE GENOMIC DNA]</scope>
    <source>
        <strain evidence="6 7">CBS 160.35</strain>
    </source>
</reference>
<dbReference type="InterPro" id="IPR051589">
    <property type="entry name" value="Sialate-O-sulfotransferase"/>
</dbReference>
<dbReference type="SMART" id="SM00321">
    <property type="entry name" value="WSC"/>
    <property type="match status" value="2"/>
</dbReference>
<dbReference type="PROSITE" id="PS51212">
    <property type="entry name" value="WSC"/>
    <property type="match status" value="2"/>
</dbReference>
<comment type="similarity">
    <text evidence="2">Belongs to the peroxidase family.</text>
</comment>
<feature type="domain" description="Plant heme peroxidase family profile" evidence="4">
    <location>
        <begin position="124"/>
        <end position="226"/>
    </location>
</feature>
<dbReference type="Gene3D" id="1.10.520.10">
    <property type="match status" value="1"/>
</dbReference>
<organism evidence="6 7">
    <name type="scientific">Lachnellula occidentalis</name>
    <dbReference type="NCBI Taxonomy" id="215460"/>
    <lineage>
        <taxon>Eukaryota</taxon>
        <taxon>Fungi</taxon>
        <taxon>Dikarya</taxon>
        <taxon>Ascomycota</taxon>
        <taxon>Pezizomycotina</taxon>
        <taxon>Leotiomycetes</taxon>
        <taxon>Helotiales</taxon>
        <taxon>Lachnaceae</taxon>
        <taxon>Lachnellula</taxon>
    </lineage>
</organism>
<evidence type="ECO:0000313" key="7">
    <source>
        <dbReference type="Proteomes" id="UP000443090"/>
    </source>
</evidence>
<evidence type="ECO:0000259" key="5">
    <source>
        <dbReference type="PROSITE" id="PS51212"/>
    </source>
</evidence>